<comment type="caution">
    <text evidence="1">The sequence shown here is derived from an EMBL/GenBank/DDBJ whole genome shotgun (WGS) entry which is preliminary data.</text>
</comment>
<accession>A0ABR1K342</accession>
<dbReference type="Proteomes" id="UP001498398">
    <property type="component" value="Unassembled WGS sequence"/>
</dbReference>
<keyword evidence="2" id="KW-1185">Reference proteome</keyword>
<dbReference type="EMBL" id="JBANRG010000003">
    <property type="protein sequence ID" value="KAK7468994.1"/>
    <property type="molecule type" value="Genomic_DNA"/>
</dbReference>
<proteinExistence type="predicted"/>
<evidence type="ECO:0000313" key="1">
    <source>
        <dbReference type="EMBL" id="KAK7468994.1"/>
    </source>
</evidence>
<protein>
    <submittedName>
        <fullName evidence="1">Uncharacterized protein</fullName>
    </submittedName>
</protein>
<evidence type="ECO:0000313" key="2">
    <source>
        <dbReference type="Proteomes" id="UP001498398"/>
    </source>
</evidence>
<organism evidence="1 2">
    <name type="scientific">Marasmiellus scandens</name>
    <dbReference type="NCBI Taxonomy" id="2682957"/>
    <lineage>
        <taxon>Eukaryota</taxon>
        <taxon>Fungi</taxon>
        <taxon>Dikarya</taxon>
        <taxon>Basidiomycota</taxon>
        <taxon>Agaricomycotina</taxon>
        <taxon>Agaricomycetes</taxon>
        <taxon>Agaricomycetidae</taxon>
        <taxon>Agaricales</taxon>
        <taxon>Marasmiineae</taxon>
        <taxon>Omphalotaceae</taxon>
        <taxon>Marasmiellus</taxon>
    </lineage>
</organism>
<reference evidence="1 2" key="1">
    <citation type="submission" date="2024-01" db="EMBL/GenBank/DDBJ databases">
        <title>A draft genome for the cacao thread blight pathogen Marasmiellus scandens.</title>
        <authorList>
            <person name="Baruah I.K."/>
            <person name="Leung J."/>
            <person name="Bukari Y."/>
            <person name="Amoako-Attah I."/>
            <person name="Meinhardt L.W."/>
            <person name="Bailey B.A."/>
            <person name="Cohen S.P."/>
        </authorList>
    </citation>
    <scope>NUCLEOTIDE SEQUENCE [LARGE SCALE GENOMIC DNA]</scope>
    <source>
        <strain evidence="1 2">GH-19</strain>
    </source>
</reference>
<name>A0ABR1K342_9AGAR</name>
<gene>
    <name evidence="1" type="ORF">VKT23_003490</name>
</gene>
<sequence length="366" mass="41212">MASPHLDCSTTMLKDFQVTDCVWRRTKAVDAYTHLRLLKNGWKSHNFKTSFAKHSTGGSTGWQFRFDSATKYSIELYTSSQNIPLTRRIGMDAKEYETKILTLDDFIEVRDIEDPNGPISASEATIACDIKMALGTITLHIVAPKVSLRDHLNKANMLVTIPVSPILQCIEKLEPVFEPLSTISDVIGDIHPLVKGIVGSFRTIHNVLRGISQLNREIGALLEEMCTMLRHLDKIKSCMKSSEAEDLRLILLKMESVMSNTCEFVQNWHENKKRKGSLLASLSREQTQGIKRLQAQFSEVKSDLDRGLVIDTFVRTRVLSDNLKLDLKPFPSVEAKVPYRKDDPPSYDLWGMNPRAAAATVDFCVG</sequence>